<accession>A0A369K0E2</accession>
<proteinExistence type="predicted"/>
<evidence type="ECO:0000313" key="2">
    <source>
        <dbReference type="EMBL" id="RDB26930.1"/>
    </source>
</evidence>
<dbReference type="EMBL" id="LUEZ02000021">
    <property type="protein sequence ID" value="RDB26930.1"/>
    <property type="molecule type" value="Genomic_DNA"/>
</dbReference>
<comment type="caution">
    <text evidence="2">The sequence shown here is derived from an EMBL/GenBank/DDBJ whole genome shotgun (WGS) entry which is preliminary data.</text>
</comment>
<evidence type="ECO:0000313" key="3">
    <source>
        <dbReference type="Proteomes" id="UP000076154"/>
    </source>
</evidence>
<feature type="compositionally biased region" description="Basic and acidic residues" evidence="1">
    <location>
        <begin position="161"/>
        <end position="175"/>
    </location>
</feature>
<feature type="compositionally biased region" description="Basic residues" evidence="1">
    <location>
        <begin position="199"/>
        <end position="209"/>
    </location>
</feature>
<dbReference type="InParanoid" id="A0A369K0E2"/>
<sequence>MSTPAAGPPAKRYKKPKNIIQREDGFITIPHAAVPSLHLIIHPGQLLEYLEYDKRIRDGDRSTAVEAPAGYAEFTRAFHAHAEHPCGFAFYDEEKQIFDLNSYPVPRSLLTYGYLDPRYNTFLHANLIDKKGDINQTKWQSYQQALEAPHQQKVRQQQAKRQKEEERETKRRREEDDLAIGLLPSQSYEPAATGDNSRSRRRNKNRRKNPPVPHAPTPGPSGSSSNANDDVPPNDHDEDMANGEQPSQ</sequence>
<dbReference type="OrthoDB" id="3052519at2759"/>
<feature type="compositionally biased region" description="Pro residues" evidence="1">
    <location>
        <begin position="210"/>
        <end position="219"/>
    </location>
</feature>
<gene>
    <name evidence="2" type="ORF">Hypma_004936</name>
</gene>
<protein>
    <submittedName>
        <fullName evidence="2">Uncharacterized protein</fullName>
    </submittedName>
</protein>
<dbReference type="Proteomes" id="UP000076154">
    <property type="component" value="Unassembled WGS sequence"/>
</dbReference>
<dbReference type="AlphaFoldDB" id="A0A369K0E2"/>
<evidence type="ECO:0000256" key="1">
    <source>
        <dbReference type="SAM" id="MobiDB-lite"/>
    </source>
</evidence>
<reference evidence="2" key="1">
    <citation type="submission" date="2018-04" db="EMBL/GenBank/DDBJ databases">
        <title>Whole genome sequencing of Hypsizygus marmoreus.</title>
        <authorList>
            <person name="Choi I.-G."/>
            <person name="Min B."/>
            <person name="Kim J.-G."/>
            <person name="Kim S."/>
            <person name="Oh Y.-L."/>
            <person name="Kong W.-S."/>
            <person name="Park H."/>
            <person name="Jeong J."/>
            <person name="Song E.-S."/>
        </authorList>
    </citation>
    <scope>NUCLEOTIDE SEQUENCE [LARGE SCALE GENOMIC DNA]</scope>
    <source>
        <strain evidence="2">51987-8</strain>
    </source>
</reference>
<organism evidence="2 3">
    <name type="scientific">Hypsizygus marmoreus</name>
    <name type="common">White beech mushroom</name>
    <name type="synonym">Agaricus marmoreus</name>
    <dbReference type="NCBI Taxonomy" id="39966"/>
    <lineage>
        <taxon>Eukaryota</taxon>
        <taxon>Fungi</taxon>
        <taxon>Dikarya</taxon>
        <taxon>Basidiomycota</taxon>
        <taxon>Agaricomycotina</taxon>
        <taxon>Agaricomycetes</taxon>
        <taxon>Agaricomycetidae</taxon>
        <taxon>Agaricales</taxon>
        <taxon>Tricholomatineae</taxon>
        <taxon>Lyophyllaceae</taxon>
        <taxon>Hypsizygus</taxon>
    </lineage>
</organism>
<name>A0A369K0E2_HYPMA</name>
<keyword evidence="3" id="KW-1185">Reference proteome</keyword>
<feature type="region of interest" description="Disordered" evidence="1">
    <location>
        <begin position="146"/>
        <end position="248"/>
    </location>
</feature>